<gene>
    <name evidence="1" type="ORF">RFM27_31500</name>
</gene>
<protein>
    <recommendedName>
        <fullName evidence="3">Nucleoid-associated protein</fullName>
    </recommendedName>
</protein>
<dbReference type="RefSeq" id="WP_320319040.1">
    <property type="nucleotide sequence ID" value="NZ_JAVIIX010000035.1"/>
</dbReference>
<keyword evidence="2" id="KW-1185">Reference proteome</keyword>
<name>A0ABU4XPB2_9HYPH</name>
<accession>A0ABU4XPB2</accession>
<evidence type="ECO:0008006" key="3">
    <source>
        <dbReference type="Google" id="ProtNLM"/>
    </source>
</evidence>
<dbReference type="Proteomes" id="UP001271780">
    <property type="component" value="Unassembled WGS sequence"/>
</dbReference>
<comment type="caution">
    <text evidence="1">The sequence shown here is derived from an EMBL/GenBank/DDBJ whole genome shotgun (WGS) entry which is preliminary data.</text>
</comment>
<organism evidence="1 2">
    <name type="scientific">Mesorhizobium dulcispinae</name>
    <dbReference type="NCBI Taxonomy" id="3072316"/>
    <lineage>
        <taxon>Bacteria</taxon>
        <taxon>Pseudomonadati</taxon>
        <taxon>Pseudomonadota</taxon>
        <taxon>Alphaproteobacteria</taxon>
        <taxon>Hyphomicrobiales</taxon>
        <taxon>Phyllobacteriaceae</taxon>
        <taxon>Mesorhizobium</taxon>
    </lineage>
</organism>
<evidence type="ECO:0000313" key="2">
    <source>
        <dbReference type="Proteomes" id="UP001271780"/>
    </source>
</evidence>
<evidence type="ECO:0000313" key="1">
    <source>
        <dbReference type="EMBL" id="MDX8476594.1"/>
    </source>
</evidence>
<sequence length="338" mass="37283">MRLVHFHAFAVSASNWDEAPNIQGGRIQADTQIEALIAKNVQKAKFDNCLESVFETDDSRHNDMRELIRRHAFGDDNAADEAAKEISERLSVAMDNRSHPALLLIASEKDGPICQVSLWTFPRDEALRLINQKTASLQVLTDIFSQTSRLRKAAFFKGGQAKTEFLGGKILDLQSGGGPKAVADFWLADFLLSMPAIRPKAGTQMIAKALIQCAKETADLTEQQQLQSAAMSIRSGPKQKWSPKEVAENFFNADLAARFQSKFPNVATYNTSIEIDQDTYADSLNFAVYRLDSGVIVSSPFSEIGESVRITGTPEEGNRLSCEGRVVSQKVRSPNGVR</sequence>
<reference evidence="1 2" key="1">
    <citation type="submission" date="2023-08" db="EMBL/GenBank/DDBJ databases">
        <title>Implementing the SeqCode for naming new Mesorhizobium species isolated from Vachellia karroo root nodules.</title>
        <authorList>
            <person name="Van Lill M."/>
        </authorList>
    </citation>
    <scope>NUCLEOTIDE SEQUENCE [LARGE SCALE GENOMIC DNA]</scope>
    <source>
        <strain evidence="1 2">VK23A</strain>
    </source>
</reference>
<dbReference type="EMBL" id="JAVIIZ010000037">
    <property type="protein sequence ID" value="MDX8476594.1"/>
    <property type="molecule type" value="Genomic_DNA"/>
</dbReference>
<proteinExistence type="predicted"/>